<dbReference type="InterPro" id="IPR050366">
    <property type="entry name" value="BP-dependent_transpt_permease"/>
</dbReference>
<comment type="similarity">
    <text evidence="7">Belongs to the binding-protein-dependent transport system permease family.</text>
</comment>
<reference evidence="9 10" key="1">
    <citation type="submission" date="2018-03" db="EMBL/GenBank/DDBJ databases">
        <title>Bioinformatic expansion and discovery of thiopeptide antibiotics.</title>
        <authorList>
            <person name="Schwalen C.J."/>
            <person name="Hudson G.A."/>
            <person name="Mitchell D.A."/>
        </authorList>
    </citation>
    <scope>NUCLEOTIDE SEQUENCE [LARGE SCALE GENOMIC DNA]</scope>
    <source>
        <strain evidence="9 10">ATCC 21389</strain>
    </source>
</reference>
<evidence type="ECO:0000313" key="10">
    <source>
        <dbReference type="Proteomes" id="UP000248039"/>
    </source>
</evidence>
<evidence type="ECO:0000313" key="9">
    <source>
        <dbReference type="EMBL" id="PYC72114.1"/>
    </source>
</evidence>
<keyword evidence="6 7" id="KW-0472">Membrane</keyword>
<dbReference type="GO" id="GO:0055085">
    <property type="term" value="P:transmembrane transport"/>
    <property type="evidence" value="ECO:0007669"/>
    <property type="project" value="InterPro"/>
</dbReference>
<name>A0A2V4MW56_9ACTN</name>
<feature type="transmembrane region" description="Helical" evidence="7">
    <location>
        <begin position="307"/>
        <end position="328"/>
    </location>
</feature>
<evidence type="ECO:0000256" key="5">
    <source>
        <dbReference type="ARBA" id="ARBA00022989"/>
    </source>
</evidence>
<evidence type="ECO:0000256" key="4">
    <source>
        <dbReference type="ARBA" id="ARBA00022692"/>
    </source>
</evidence>
<dbReference type="SUPFAM" id="SSF161098">
    <property type="entry name" value="MetI-like"/>
    <property type="match status" value="1"/>
</dbReference>
<dbReference type="AlphaFoldDB" id="A0A2V4MW56"/>
<keyword evidence="3" id="KW-1003">Cell membrane</keyword>
<dbReference type="CDD" id="cd06261">
    <property type="entry name" value="TM_PBP2"/>
    <property type="match status" value="1"/>
</dbReference>
<keyword evidence="4 7" id="KW-0812">Transmembrane</keyword>
<feature type="transmembrane region" description="Helical" evidence="7">
    <location>
        <begin position="48"/>
        <end position="69"/>
    </location>
</feature>
<keyword evidence="2 7" id="KW-0813">Transport</keyword>
<dbReference type="InterPro" id="IPR000515">
    <property type="entry name" value="MetI-like"/>
</dbReference>
<dbReference type="InterPro" id="IPR025966">
    <property type="entry name" value="OppC_N"/>
</dbReference>
<feature type="transmembrane region" description="Helical" evidence="7">
    <location>
        <begin position="260"/>
        <end position="287"/>
    </location>
</feature>
<dbReference type="PANTHER" id="PTHR43386">
    <property type="entry name" value="OLIGOPEPTIDE TRANSPORT SYSTEM PERMEASE PROTEIN APPC"/>
    <property type="match status" value="1"/>
</dbReference>
<keyword evidence="5 7" id="KW-1133">Transmembrane helix</keyword>
<dbReference type="Pfam" id="PF12911">
    <property type="entry name" value="OppC_N"/>
    <property type="match status" value="1"/>
</dbReference>
<feature type="domain" description="ABC transmembrane type-1" evidence="8">
    <location>
        <begin position="126"/>
        <end position="328"/>
    </location>
</feature>
<feature type="transmembrane region" description="Helical" evidence="7">
    <location>
        <begin position="168"/>
        <end position="192"/>
    </location>
</feature>
<comment type="caution">
    <text evidence="9">The sequence shown here is derived from an EMBL/GenBank/DDBJ whole genome shotgun (WGS) entry which is preliminary data.</text>
</comment>
<dbReference type="RefSeq" id="WP_110672369.1">
    <property type="nucleotide sequence ID" value="NZ_PYBW01000108.1"/>
</dbReference>
<dbReference type="PROSITE" id="PS50928">
    <property type="entry name" value="ABC_TM1"/>
    <property type="match status" value="1"/>
</dbReference>
<dbReference type="Pfam" id="PF00528">
    <property type="entry name" value="BPD_transp_1"/>
    <property type="match status" value="1"/>
</dbReference>
<dbReference type="GO" id="GO:0005886">
    <property type="term" value="C:plasma membrane"/>
    <property type="evidence" value="ECO:0007669"/>
    <property type="project" value="UniProtKB-SubCell"/>
</dbReference>
<dbReference type="InterPro" id="IPR035906">
    <property type="entry name" value="MetI-like_sf"/>
</dbReference>
<dbReference type="Gene3D" id="1.10.3720.10">
    <property type="entry name" value="MetI-like"/>
    <property type="match status" value="1"/>
</dbReference>
<evidence type="ECO:0000256" key="1">
    <source>
        <dbReference type="ARBA" id="ARBA00004651"/>
    </source>
</evidence>
<feature type="transmembrane region" description="Helical" evidence="7">
    <location>
        <begin position="132"/>
        <end position="156"/>
    </location>
</feature>
<evidence type="ECO:0000259" key="8">
    <source>
        <dbReference type="PROSITE" id="PS50928"/>
    </source>
</evidence>
<protein>
    <submittedName>
        <fullName evidence="9">ABC transporter permease</fullName>
    </submittedName>
</protein>
<organism evidence="9 10">
    <name type="scientific">Streptomyces tateyamensis</name>
    <dbReference type="NCBI Taxonomy" id="565073"/>
    <lineage>
        <taxon>Bacteria</taxon>
        <taxon>Bacillati</taxon>
        <taxon>Actinomycetota</taxon>
        <taxon>Actinomycetes</taxon>
        <taxon>Kitasatosporales</taxon>
        <taxon>Streptomycetaceae</taxon>
        <taxon>Streptomyces</taxon>
    </lineage>
</organism>
<evidence type="ECO:0000256" key="7">
    <source>
        <dbReference type="RuleBase" id="RU363032"/>
    </source>
</evidence>
<keyword evidence="10" id="KW-1185">Reference proteome</keyword>
<dbReference type="PANTHER" id="PTHR43386:SF1">
    <property type="entry name" value="D,D-DIPEPTIDE TRANSPORT SYSTEM PERMEASE PROTEIN DDPC-RELATED"/>
    <property type="match status" value="1"/>
</dbReference>
<sequence length="341" mass="36917">MTTPTEDTTTTEQVVVASATGDGADKPAALLGRTPGQIAWSRFKRNRAGVFCAGIVLLYILVAILAPVITGLQGQSPYIPYGTRDLSLLDDSGLPIGPNGGMSAAHWLGLTPSNGFDVFAQLIYGIRTSLGIGLLITIFSSIFGIVIGVAQGYLGGRFDYLVGRFSDLLLGLPTQLFFIAFTPIVLIWFVPIDRETPVYMRVIAIVLVQTFLGWMGTARLLRGLSLSLREREYVEAAKISGASSWRIIFKELMPNLATTILVQVTLMLPAMVTAEAGLSFLGVGMVSPTPDWGLMFLDASSYYRDDLTYLMVPGISLMIFAIAFNLFGDSVRDALDPKTIR</sequence>
<evidence type="ECO:0000256" key="2">
    <source>
        <dbReference type="ARBA" id="ARBA00022448"/>
    </source>
</evidence>
<comment type="subcellular location">
    <subcellularLocation>
        <location evidence="1 7">Cell membrane</location>
        <topology evidence="1 7">Multi-pass membrane protein</topology>
    </subcellularLocation>
</comment>
<dbReference type="Proteomes" id="UP000248039">
    <property type="component" value="Unassembled WGS sequence"/>
</dbReference>
<evidence type="ECO:0000256" key="3">
    <source>
        <dbReference type="ARBA" id="ARBA00022475"/>
    </source>
</evidence>
<dbReference type="EMBL" id="PYBW01000108">
    <property type="protein sequence ID" value="PYC72114.1"/>
    <property type="molecule type" value="Genomic_DNA"/>
</dbReference>
<gene>
    <name evidence="9" type="ORF">C7C46_26110</name>
</gene>
<evidence type="ECO:0000256" key="6">
    <source>
        <dbReference type="ARBA" id="ARBA00023136"/>
    </source>
</evidence>
<dbReference type="OrthoDB" id="9812701at2"/>
<accession>A0A2V4MW56</accession>
<proteinExistence type="inferred from homology"/>